<protein>
    <recommendedName>
        <fullName evidence="1">Reverse transcriptase zinc-binding domain-containing protein</fullName>
    </recommendedName>
</protein>
<dbReference type="SUPFAM" id="SSF56219">
    <property type="entry name" value="DNase I-like"/>
    <property type="match status" value="1"/>
</dbReference>
<dbReference type="InterPro" id="IPR036691">
    <property type="entry name" value="Endo/exonu/phosph_ase_sf"/>
</dbReference>
<keyword evidence="3" id="KW-1185">Reference proteome</keyword>
<dbReference type="EMBL" id="JANJYI010000008">
    <property type="protein sequence ID" value="KAK2639283.1"/>
    <property type="molecule type" value="Genomic_DNA"/>
</dbReference>
<evidence type="ECO:0000259" key="1">
    <source>
        <dbReference type="Pfam" id="PF13966"/>
    </source>
</evidence>
<evidence type="ECO:0000313" key="3">
    <source>
        <dbReference type="Proteomes" id="UP001280121"/>
    </source>
</evidence>
<dbReference type="Gene3D" id="3.60.10.10">
    <property type="entry name" value="Endonuclease/exonuclease/phosphatase"/>
    <property type="match status" value="1"/>
</dbReference>
<organism evidence="2 3">
    <name type="scientific">Dipteronia dyeriana</name>
    <dbReference type="NCBI Taxonomy" id="168575"/>
    <lineage>
        <taxon>Eukaryota</taxon>
        <taxon>Viridiplantae</taxon>
        <taxon>Streptophyta</taxon>
        <taxon>Embryophyta</taxon>
        <taxon>Tracheophyta</taxon>
        <taxon>Spermatophyta</taxon>
        <taxon>Magnoliopsida</taxon>
        <taxon>eudicotyledons</taxon>
        <taxon>Gunneridae</taxon>
        <taxon>Pentapetalae</taxon>
        <taxon>rosids</taxon>
        <taxon>malvids</taxon>
        <taxon>Sapindales</taxon>
        <taxon>Sapindaceae</taxon>
        <taxon>Hippocastanoideae</taxon>
        <taxon>Acereae</taxon>
        <taxon>Dipteronia</taxon>
    </lineage>
</organism>
<dbReference type="Pfam" id="PF13966">
    <property type="entry name" value="zf-RVT"/>
    <property type="match status" value="1"/>
</dbReference>
<reference evidence="2" key="1">
    <citation type="journal article" date="2023" name="Plant J.">
        <title>Genome sequences and population genomics provide insights into the demographic history, inbreeding, and mutation load of two 'living fossil' tree species of Dipteronia.</title>
        <authorList>
            <person name="Feng Y."/>
            <person name="Comes H.P."/>
            <person name="Chen J."/>
            <person name="Zhu S."/>
            <person name="Lu R."/>
            <person name="Zhang X."/>
            <person name="Li P."/>
            <person name="Qiu J."/>
            <person name="Olsen K.M."/>
            <person name="Qiu Y."/>
        </authorList>
    </citation>
    <scope>NUCLEOTIDE SEQUENCE</scope>
    <source>
        <strain evidence="2">KIB01</strain>
    </source>
</reference>
<comment type="caution">
    <text evidence="2">The sequence shown here is derived from an EMBL/GenBank/DDBJ whole genome shotgun (WGS) entry which is preliminary data.</text>
</comment>
<dbReference type="Proteomes" id="UP001280121">
    <property type="component" value="Unassembled WGS sequence"/>
</dbReference>
<evidence type="ECO:0000313" key="2">
    <source>
        <dbReference type="EMBL" id="KAK2639283.1"/>
    </source>
</evidence>
<gene>
    <name evidence="2" type="ORF">Ddye_027078</name>
</gene>
<sequence>MLVISRNIRGLGGREKKRMVRRLVQEQKPGILFPQETKLKSFDDRLVKSLGGSVLNRGMAMDTEGVSEVEDTIAWSFSSSSVFSVCSFKITLEELSTDEQDVFSMPWKGWCLLEIEIFAWQPLRGKVLVADILQRFDMGVDSVCKLCNKELETLNHTFIHCDWSWKVRLQGISWWGTVITPNWDVKG</sequence>
<dbReference type="AlphaFoldDB" id="A0AAD9TNV3"/>
<dbReference type="InterPro" id="IPR026960">
    <property type="entry name" value="RVT-Znf"/>
</dbReference>
<name>A0AAD9TNV3_9ROSI</name>
<feature type="domain" description="Reverse transcriptase zinc-binding" evidence="1">
    <location>
        <begin position="77"/>
        <end position="166"/>
    </location>
</feature>
<proteinExistence type="predicted"/>
<accession>A0AAD9TNV3</accession>